<dbReference type="GO" id="GO:0008270">
    <property type="term" value="F:zinc ion binding"/>
    <property type="evidence" value="ECO:0007669"/>
    <property type="project" value="UniProtKB-KW"/>
</dbReference>
<dbReference type="InterPro" id="IPR001849">
    <property type="entry name" value="PH_domain"/>
</dbReference>
<feature type="domain" description="PH" evidence="8">
    <location>
        <begin position="220"/>
        <end position="317"/>
    </location>
</feature>
<keyword evidence="5" id="KW-0445">Lipid transport</keyword>
<evidence type="ECO:0000256" key="2">
    <source>
        <dbReference type="ARBA" id="ARBA00022723"/>
    </source>
</evidence>
<feature type="region of interest" description="Disordered" evidence="7">
    <location>
        <begin position="14"/>
        <end position="33"/>
    </location>
</feature>
<evidence type="ECO:0000259" key="8">
    <source>
        <dbReference type="PROSITE" id="PS50003"/>
    </source>
</evidence>
<dbReference type="PANTHER" id="PTHR10972">
    <property type="entry name" value="OXYSTEROL-BINDING PROTEIN-RELATED"/>
    <property type="match status" value="1"/>
</dbReference>
<dbReference type="InterPro" id="IPR000648">
    <property type="entry name" value="Oxysterol-bd"/>
</dbReference>
<dbReference type="PANTHER" id="PTHR10972:SF141">
    <property type="entry name" value="OXYSTEROL-BINDING PROTEIN"/>
    <property type="match status" value="1"/>
</dbReference>
<dbReference type="CDD" id="cd13291">
    <property type="entry name" value="PH_ORP10_ORP11"/>
    <property type="match status" value="1"/>
</dbReference>
<dbReference type="GO" id="GO:0005829">
    <property type="term" value="C:cytosol"/>
    <property type="evidence" value="ECO:0007669"/>
    <property type="project" value="TreeGrafter"/>
</dbReference>
<name>A0A7R9K1T6_TIMGE</name>
<dbReference type="Gene3D" id="2.30.29.30">
    <property type="entry name" value="Pleckstrin-homology domain (PH domain)/Phosphotyrosine-binding domain (PTB)"/>
    <property type="match status" value="1"/>
</dbReference>
<evidence type="ECO:0000313" key="9">
    <source>
        <dbReference type="EMBL" id="CAD7600047.1"/>
    </source>
</evidence>
<sequence length="423" mass="47025">MQLRIQLRPVITSAAKDSKRRDKTSTMDLHPQEISSVTITKPPNKLKSQICNYFNKISDKEAVYKICNKNLKTSGNTSNLRGHLENLHSQQWLNAEIPSKKPKKVGATIACMEVDGATSANRDFDNVVPTASTSDSDLKIYSFTSVANTSTSIVLPKKNTEDPEVPDLIPGAFKTYLGSTSTELKNQVELSRLSTVDVTTTDAMLNHAHSPPRVASLPTLSPPESQLFKYTNVMKGWQYRWFVLVPEAGVLSYYLNETERRQRPRGSVHLAAAVISPSDEDSNTFTVNSATGEMFKLRASDARARHEWVSRIRAITEMHTMAIAHVKEAGKEKKEAYKQMIVVKSETKRTDVKSTDHDILLLKATSNATVMCLGQCLSILQHQQIAPLTISQPTVTSHESFALSKDNTTSYNENFCLQVSAHN</sequence>
<organism evidence="9">
    <name type="scientific">Timema genevievae</name>
    <name type="common">Walking stick</name>
    <dbReference type="NCBI Taxonomy" id="629358"/>
    <lineage>
        <taxon>Eukaryota</taxon>
        <taxon>Metazoa</taxon>
        <taxon>Ecdysozoa</taxon>
        <taxon>Arthropoda</taxon>
        <taxon>Hexapoda</taxon>
        <taxon>Insecta</taxon>
        <taxon>Pterygota</taxon>
        <taxon>Neoptera</taxon>
        <taxon>Polyneoptera</taxon>
        <taxon>Phasmatodea</taxon>
        <taxon>Timematodea</taxon>
        <taxon>Timematoidea</taxon>
        <taxon>Timematidae</taxon>
        <taxon>Timema</taxon>
    </lineage>
</organism>
<dbReference type="GO" id="GO:0016020">
    <property type="term" value="C:membrane"/>
    <property type="evidence" value="ECO:0007669"/>
    <property type="project" value="TreeGrafter"/>
</dbReference>
<keyword evidence="4" id="KW-0862">Zinc</keyword>
<dbReference type="SUPFAM" id="SSF50729">
    <property type="entry name" value="PH domain-like"/>
    <property type="match status" value="1"/>
</dbReference>
<dbReference type="SMART" id="SM00614">
    <property type="entry name" value="ZnF_BED"/>
    <property type="match status" value="1"/>
</dbReference>
<keyword evidence="3" id="KW-0863">Zinc-finger</keyword>
<reference evidence="9" key="1">
    <citation type="submission" date="2020-11" db="EMBL/GenBank/DDBJ databases">
        <authorList>
            <person name="Tran Van P."/>
        </authorList>
    </citation>
    <scope>NUCLEOTIDE SEQUENCE</scope>
</reference>
<evidence type="ECO:0000256" key="6">
    <source>
        <dbReference type="ARBA" id="ARBA00023121"/>
    </source>
</evidence>
<evidence type="ECO:0000256" key="1">
    <source>
        <dbReference type="ARBA" id="ARBA00022448"/>
    </source>
</evidence>
<dbReference type="PROSITE" id="PS50003">
    <property type="entry name" value="PH_DOMAIN"/>
    <property type="match status" value="1"/>
</dbReference>
<dbReference type="GO" id="GO:0006869">
    <property type="term" value="P:lipid transport"/>
    <property type="evidence" value="ECO:0007669"/>
    <property type="project" value="UniProtKB-KW"/>
</dbReference>
<dbReference type="GO" id="GO:0003677">
    <property type="term" value="F:DNA binding"/>
    <property type="evidence" value="ECO:0007669"/>
    <property type="project" value="InterPro"/>
</dbReference>
<dbReference type="AlphaFoldDB" id="A0A7R9K1T6"/>
<keyword evidence="1" id="KW-0813">Transport</keyword>
<dbReference type="Pfam" id="PF02892">
    <property type="entry name" value="zf-BED"/>
    <property type="match status" value="1"/>
</dbReference>
<keyword evidence="6" id="KW-0446">Lipid-binding</keyword>
<evidence type="ECO:0000256" key="4">
    <source>
        <dbReference type="ARBA" id="ARBA00022833"/>
    </source>
</evidence>
<evidence type="ECO:0000256" key="7">
    <source>
        <dbReference type="SAM" id="MobiDB-lite"/>
    </source>
</evidence>
<evidence type="ECO:0000256" key="3">
    <source>
        <dbReference type="ARBA" id="ARBA00022771"/>
    </source>
</evidence>
<dbReference type="SMART" id="SM00233">
    <property type="entry name" value="PH"/>
    <property type="match status" value="1"/>
</dbReference>
<evidence type="ECO:0000256" key="5">
    <source>
        <dbReference type="ARBA" id="ARBA00023055"/>
    </source>
</evidence>
<accession>A0A7R9K1T6</accession>
<keyword evidence="2" id="KW-0479">Metal-binding</keyword>
<proteinExistence type="predicted"/>
<dbReference type="EMBL" id="OE842445">
    <property type="protein sequence ID" value="CAD7600047.1"/>
    <property type="molecule type" value="Genomic_DNA"/>
</dbReference>
<feature type="compositionally biased region" description="Basic and acidic residues" evidence="7">
    <location>
        <begin position="16"/>
        <end position="25"/>
    </location>
</feature>
<dbReference type="InterPro" id="IPR003656">
    <property type="entry name" value="Znf_BED"/>
</dbReference>
<dbReference type="InterPro" id="IPR011993">
    <property type="entry name" value="PH-like_dom_sf"/>
</dbReference>
<dbReference type="GO" id="GO:0032934">
    <property type="term" value="F:sterol binding"/>
    <property type="evidence" value="ECO:0007669"/>
    <property type="project" value="TreeGrafter"/>
</dbReference>
<dbReference type="Pfam" id="PF00169">
    <property type="entry name" value="PH"/>
    <property type="match status" value="1"/>
</dbReference>
<gene>
    <name evidence="9" type="ORF">TGEB3V08_LOCUS7531</name>
</gene>
<protein>
    <recommendedName>
        <fullName evidence="8">PH domain-containing protein</fullName>
    </recommendedName>
</protein>